<feature type="signal peptide" evidence="7">
    <location>
        <begin position="1"/>
        <end position="18"/>
    </location>
</feature>
<feature type="compositionally biased region" description="Polar residues" evidence="6">
    <location>
        <begin position="488"/>
        <end position="505"/>
    </location>
</feature>
<dbReference type="OrthoDB" id="5989160at2759"/>
<evidence type="ECO:0000256" key="5">
    <source>
        <dbReference type="ARBA" id="ARBA00023157"/>
    </source>
</evidence>
<dbReference type="InParanoid" id="A0A6I8TIK8"/>
<feature type="compositionally biased region" description="Basic and acidic residues" evidence="6">
    <location>
        <begin position="274"/>
        <end position="285"/>
    </location>
</feature>
<feature type="compositionally biased region" description="Polar residues" evidence="6">
    <location>
        <begin position="189"/>
        <end position="200"/>
    </location>
</feature>
<feature type="compositionally biased region" description="Low complexity" evidence="6">
    <location>
        <begin position="415"/>
        <end position="427"/>
    </location>
</feature>
<evidence type="ECO:0000313" key="9">
    <source>
        <dbReference type="Proteomes" id="UP000008820"/>
    </source>
</evidence>
<name>A0A6I8TIK8_AEDAE</name>
<feature type="compositionally biased region" description="Low complexity" evidence="6">
    <location>
        <begin position="261"/>
        <end position="271"/>
    </location>
</feature>
<dbReference type="EnsemblMetazoa" id="AAEL019519-RA">
    <property type="protein sequence ID" value="AAEL019519-PA"/>
    <property type="gene ID" value="AAEL019519"/>
</dbReference>
<dbReference type="SUPFAM" id="SSF82895">
    <property type="entry name" value="TSP-1 type 1 repeat"/>
    <property type="match status" value="1"/>
</dbReference>
<feature type="compositionally biased region" description="Basic and acidic residues" evidence="6">
    <location>
        <begin position="509"/>
        <end position="520"/>
    </location>
</feature>
<feature type="compositionally biased region" description="Polar residues" evidence="6">
    <location>
        <begin position="375"/>
        <end position="391"/>
    </location>
</feature>
<evidence type="ECO:0008006" key="10">
    <source>
        <dbReference type="Google" id="ProtNLM"/>
    </source>
</evidence>
<evidence type="ECO:0000256" key="7">
    <source>
        <dbReference type="SAM" id="SignalP"/>
    </source>
</evidence>
<feature type="compositionally biased region" description="Polar residues" evidence="6">
    <location>
        <begin position="229"/>
        <end position="253"/>
    </location>
</feature>
<dbReference type="AlphaFoldDB" id="A0A6I8TIK8"/>
<dbReference type="Proteomes" id="UP000008820">
    <property type="component" value="Chromosome 3"/>
</dbReference>
<organism evidence="8 9">
    <name type="scientific">Aedes aegypti</name>
    <name type="common">Yellowfever mosquito</name>
    <name type="synonym">Culex aegypti</name>
    <dbReference type="NCBI Taxonomy" id="7159"/>
    <lineage>
        <taxon>Eukaryota</taxon>
        <taxon>Metazoa</taxon>
        <taxon>Ecdysozoa</taxon>
        <taxon>Arthropoda</taxon>
        <taxon>Hexapoda</taxon>
        <taxon>Insecta</taxon>
        <taxon>Pterygota</taxon>
        <taxon>Neoptera</taxon>
        <taxon>Endopterygota</taxon>
        <taxon>Diptera</taxon>
        <taxon>Nematocera</taxon>
        <taxon>Culicoidea</taxon>
        <taxon>Culicidae</taxon>
        <taxon>Culicinae</taxon>
        <taxon>Aedini</taxon>
        <taxon>Aedes</taxon>
        <taxon>Stegomyia</taxon>
    </lineage>
</organism>
<dbReference type="Gene3D" id="2.20.100.10">
    <property type="entry name" value="Thrombospondin type-1 (TSP1) repeat"/>
    <property type="match status" value="1"/>
</dbReference>
<dbReference type="SMART" id="SM00209">
    <property type="entry name" value="TSP1"/>
    <property type="match status" value="1"/>
</dbReference>
<dbReference type="EnsemblMetazoa" id="AAEL019519-RB">
    <property type="protein sequence ID" value="AAEL019519-PB"/>
    <property type="gene ID" value="AAEL019519"/>
</dbReference>
<evidence type="ECO:0000256" key="4">
    <source>
        <dbReference type="ARBA" id="ARBA00022737"/>
    </source>
</evidence>
<dbReference type="InterPro" id="IPR000884">
    <property type="entry name" value="TSP1_rpt"/>
</dbReference>
<keyword evidence="4" id="KW-0677">Repeat</keyword>
<keyword evidence="5" id="KW-1015">Disulfide bond</keyword>
<sequence length="768" mass="85547">MIGAKLFPLLIYVSSLLAVSVVCVSSNVEDFIVFNSACYDDSDYVSDNLSLRDLVASNDVIVKAFAGDGNYLRPELVASGATRANKEESGGNQGGSDGRKAKSTDGIRRSDRSANSTTQREARHGNEENGNASSISGEDFIMRLEPSMVYKGNDIFKRLKLINWKHFVIIKSIATSHKNRSALLGQPPVGNSQQFHQSEAPSIKRKLDTKNNKYTNVSYRSKCSGKKPITSSINNGAKQETHDSNSTFPKSTQDNNDDNLSRNTTSNNTSNQHRTKDDESLEYTNRDHPTVASVLGEILPTELIIFGRLDSKSNLQVDLLSGLLLFSKELESSIWSELGWSEWSEYTPCSVSCGKGVQQRFRHCLNRPEPGEPSTPRTGKRMSSTQTTPSRQKPYVNIEHPSRKDDMMNNENVNPSSPFTTPFTTSTLTPVEGESVLAEPTVAFADDDYHQPENNASVDNDEESQETNEDTSASTTDLHAAIERRFNESTNANSSERSIQEQHPASSRHFREIFPQRENQHNGNKPGTPVFSFSRSSRRKARDKKHTTVTADPLCEGYNIEQRNCNMFECTGTVDLLAGSLTHQSAVGEIWENRINYAINQIETNFTLMINLRSKTQHPYRMDDPNEQQPNKILSLRSQLASSSSLSINFVNDGHGGLKVIQEKFGLSEMLPVERNLLDGKWHTVALSGRNGGYINVYIDCLWVNSFVLSRGAIELPQYPVIEAGRDIELRQLTLVPGGSERLQCATDTIPITDIENRQVTNFFEGIH</sequence>
<dbReference type="InterPro" id="IPR036383">
    <property type="entry name" value="TSP1_rpt_sf"/>
</dbReference>
<evidence type="ECO:0000256" key="6">
    <source>
        <dbReference type="SAM" id="MobiDB-lite"/>
    </source>
</evidence>
<feature type="region of interest" description="Disordered" evidence="6">
    <location>
        <begin position="184"/>
        <end position="285"/>
    </location>
</feature>
<feature type="region of interest" description="Disordered" evidence="6">
    <location>
        <begin position="444"/>
        <end position="475"/>
    </location>
</feature>
<keyword evidence="9" id="KW-1185">Reference proteome</keyword>
<dbReference type="Gene3D" id="2.60.120.200">
    <property type="match status" value="1"/>
</dbReference>
<protein>
    <recommendedName>
        <fullName evidence="10">Laminin G domain-containing protein</fullName>
    </recommendedName>
</protein>
<reference evidence="8" key="2">
    <citation type="submission" date="2020-05" db="UniProtKB">
        <authorList>
            <consortium name="EnsemblMetazoa"/>
        </authorList>
    </citation>
    <scope>IDENTIFICATION</scope>
    <source>
        <strain evidence="8">LVP_AGWG</strain>
    </source>
</reference>
<dbReference type="SUPFAM" id="SSF49899">
    <property type="entry name" value="Concanavalin A-like lectins/glucanases"/>
    <property type="match status" value="1"/>
</dbReference>
<dbReference type="PANTHER" id="PTHR22906:SF43">
    <property type="entry name" value="PROPERDIN"/>
    <property type="match status" value="1"/>
</dbReference>
<keyword evidence="2" id="KW-0964">Secreted</keyword>
<feature type="compositionally biased region" description="Basic residues" evidence="6">
    <location>
        <begin position="536"/>
        <end position="547"/>
    </location>
</feature>
<dbReference type="InterPro" id="IPR052065">
    <property type="entry name" value="Compl_asym_regulator"/>
</dbReference>
<evidence type="ECO:0000313" key="8">
    <source>
        <dbReference type="EnsemblMetazoa" id="AAEL019519-PB"/>
    </source>
</evidence>
<feature type="compositionally biased region" description="Polar residues" evidence="6">
    <location>
        <begin position="212"/>
        <end position="221"/>
    </location>
</feature>
<feature type="region of interest" description="Disordered" evidence="6">
    <location>
        <begin position="82"/>
        <end position="134"/>
    </location>
</feature>
<feature type="region of interest" description="Disordered" evidence="6">
    <location>
        <begin position="487"/>
        <end position="547"/>
    </location>
</feature>
<feature type="compositionally biased region" description="Basic and acidic residues" evidence="6">
    <location>
        <begin position="97"/>
        <end position="112"/>
    </location>
</feature>
<proteinExistence type="predicted"/>
<dbReference type="PROSITE" id="PS50092">
    <property type="entry name" value="TSP1"/>
    <property type="match status" value="1"/>
</dbReference>
<feature type="compositionally biased region" description="Acidic residues" evidence="6">
    <location>
        <begin position="459"/>
        <end position="469"/>
    </location>
</feature>
<reference evidence="8 9" key="1">
    <citation type="submission" date="2017-06" db="EMBL/GenBank/DDBJ databases">
        <title>Aedes aegypti genome working group (AGWG) sequencing and assembly.</title>
        <authorList>
            <consortium name="Aedes aegypti Genome Working Group (AGWG)"/>
            <person name="Matthews B.J."/>
        </authorList>
    </citation>
    <scope>NUCLEOTIDE SEQUENCE [LARGE SCALE GENOMIC DNA]</scope>
    <source>
        <strain evidence="8 9">LVP_AGWG</strain>
    </source>
</reference>
<evidence type="ECO:0000256" key="1">
    <source>
        <dbReference type="ARBA" id="ARBA00004613"/>
    </source>
</evidence>
<feature type="region of interest" description="Disordered" evidence="6">
    <location>
        <begin position="365"/>
        <end position="427"/>
    </location>
</feature>
<dbReference type="PANTHER" id="PTHR22906">
    <property type="entry name" value="PROPERDIN"/>
    <property type="match status" value="1"/>
</dbReference>
<evidence type="ECO:0000256" key="3">
    <source>
        <dbReference type="ARBA" id="ARBA00022729"/>
    </source>
</evidence>
<comment type="subcellular location">
    <subcellularLocation>
        <location evidence="1">Secreted</location>
    </subcellularLocation>
</comment>
<keyword evidence="3 7" id="KW-0732">Signal</keyword>
<dbReference type="Pfam" id="PF00090">
    <property type="entry name" value="TSP_1"/>
    <property type="match status" value="1"/>
</dbReference>
<accession>A0A6I8TIK8</accession>
<dbReference type="InterPro" id="IPR013320">
    <property type="entry name" value="ConA-like_dom_sf"/>
</dbReference>
<feature type="chain" id="PRO_5036177947" description="Laminin G domain-containing protein" evidence="7">
    <location>
        <begin position="19"/>
        <end position="768"/>
    </location>
</feature>
<gene>
    <name evidence="8" type="primary">5567165</name>
</gene>
<evidence type="ECO:0000256" key="2">
    <source>
        <dbReference type="ARBA" id="ARBA00022525"/>
    </source>
</evidence>